<dbReference type="Pfam" id="PF13758">
    <property type="entry name" value="Prefoldin_3"/>
    <property type="match status" value="1"/>
</dbReference>
<dbReference type="InterPro" id="IPR024325">
    <property type="entry name" value="DUF3835"/>
</dbReference>
<feature type="compositionally biased region" description="Basic residues" evidence="2">
    <location>
        <begin position="521"/>
        <end position="532"/>
    </location>
</feature>
<dbReference type="AlphaFoldDB" id="A0A370TFC3"/>
<dbReference type="PANTHER" id="PTHR15111">
    <property type="entry name" value="RNA POLYMERASE II SUBUNIT 5-MEDIATING PROTEIN NNX3"/>
    <property type="match status" value="1"/>
</dbReference>
<feature type="coiled-coil region" evidence="1">
    <location>
        <begin position="99"/>
        <end position="126"/>
    </location>
</feature>
<gene>
    <name evidence="4" type="ORF">BP5553_07958</name>
</gene>
<evidence type="ECO:0000256" key="2">
    <source>
        <dbReference type="SAM" id="MobiDB-lite"/>
    </source>
</evidence>
<dbReference type="InterPro" id="IPR039553">
    <property type="entry name" value="Prefoldin-like"/>
</dbReference>
<dbReference type="EMBL" id="NPIC01000008">
    <property type="protein sequence ID" value="RDL33590.1"/>
    <property type="molecule type" value="Genomic_DNA"/>
</dbReference>
<dbReference type="InterPro" id="IPR052255">
    <property type="entry name" value="RNA_pol_II_subunit5-mediator"/>
</dbReference>
<dbReference type="OrthoDB" id="21413at2759"/>
<evidence type="ECO:0000313" key="5">
    <source>
        <dbReference type="Proteomes" id="UP000254866"/>
    </source>
</evidence>
<protein>
    <recommendedName>
        <fullName evidence="3">DUF3835 domain-containing protein</fullName>
    </recommendedName>
</protein>
<dbReference type="GeneID" id="43600807"/>
<evidence type="ECO:0000259" key="3">
    <source>
        <dbReference type="Pfam" id="PF12927"/>
    </source>
</evidence>
<feature type="region of interest" description="Disordered" evidence="2">
    <location>
        <begin position="290"/>
        <end position="316"/>
    </location>
</feature>
<keyword evidence="1" id="KW-0175">Coiled coil</keyword>
<dbReference type="Proteomes" id="UP000254866">
    <property type="component" value="Unassembled WGS sequence"/>
</dbReference>
<feature type="compositionally biased region" description="Basic and acidic residues" evidence="2">
    <location>
        <begin position="196"/>
        <end position="207"/>
    </location>
</feature>
<keyword evidence="5" id="KW-1185">Reference proteome</keyword>
<name>A0A370TFC3_9HELO</name>
<dbReference type="GO" id="GO:0003714">
    <property type="term" value="F:transcription corepressor activity"/>
    <property type="evidence" value="ECO:0007669"/>
    <property type="project" value="TreeGrafter"/>
</dbReference>
<sequence length="532" mass="58434">MASRPRDSFLDLERHRKLLEDNIKQLRDSLRHWQTWEAEYEGFKEEILAADPTSSHAELLCLGREYNGELVSQKEIEDILGVATTRTVAQVVNLLDRRLDYVERNVRTVQTQLEAAENRLAAATIISTPDVRNEEGLPLTDIVEELDEEGNVISSHTSQPGSAESQLLEALRKSGVGDIPERLLPTGSPINSTFNEDTKKSPLDARKPATKAVQFAPDTKPGPEPQKSQTAKRIEEIMAISKHQSIKPSEPAIIPTDESAEDATLRQEMLQYGLSEVGAVVAELNLEEGSDWSGEDYDEDEASSMDDEDEFGRSTCRSVSDQLRQEMMEIEERLGRRVVGNVGNESSDYETTTEGIGRIAINGSGQSSNPEPPVSGQPADNTADKSTPTAVVKKSVRFSENLDIAPASKPDPAPRPTKTAPIGNIIERVATSVAPAMSQRTSTVPAGPEGMSLAPNIIERDVPLNTSAAEPDQFDPNLLYQEVATGYHRARTRMIQRQGGFLREDESAIVPLTEEEGGPKKMSRFKAARLAR</sequence>
<feature type="compositionally biased region" description="Acidic residues" evidence="2">
    <location>
        <begin position="290"/>
        <end position="310"/>
    </location>
</feature>
<feature type="domain" description="DUF3835" evidence="3">
    <location>
        <begin position="453"/>
        <end position="530"/>
    </location>
</feature>
<proteinExistence type="predicted"/>
<dbReference type="PANTHER" id="PTHR15111:SF0">
    <property type="entry name" value="UNCONVENTIONAL PREFOLDIN RPB5 INTERACTOR 1"/>
    <property type="match status" value="1"/>
</dbReference>
<dbReference type="GO" id="GO:0000122">
    <property type="term" value="P:negative regulation of transcription by RNA polymerase II"/>
    <property type="evidence" value="ECO:0007669"/>
    <property type="project" value="TreeGrafter"/>
</dbReference>
<dbReference type="Pfam" id="PF12927">
    <property type="entry name" value="DUF3835"/>
    <property type="match status" value="1"/>
</dbReference>
<comment type="caution">
    <text evidence="4">The sequence shown here is derived from an EMBL/GenBank/DDBJ whole genome shotgun (WGS) entry which is preliminary data.</text>
</comment>
<evidence type="ECO:0000256" key="1">
    <source>
        <dbReference type="SAM" id="Coils"/>
    </source>
</evidence>
<dbReference type="GO" id="GO:0019212">
    <property type="term" value="F:phosphatase inhibitor activity"/>
    <property type="evidence" value="ECO:0007669"/>
    <property type="project" value="TreeGrafter"/>
</dbReference>
<dbReference type="SUPFAM" id="SSF46579">
    <property type="entry name" value="Prefoldin"/>
    <property type="match status" value="1"/>
</dbReference>
<feature type="compositionally biased region" description="Polar residues" evidence="2">
    <location>
        <begin position="378"/>
        <end position="389"/>
    </location>
</feature>
<accession>A0A370TFC3</accession>
<evidence type="ECO:0000313" key="4">
    <source>
        <dbReference type="EMBL" id="RDL33590.1"/>
    </source>
</evidence>
<feature type="region of interest" description="Disordered" evidence="2">
    <location>
        <begin position="513"/>
        <end position="532"/>
    </location>
</feature>
<reference evidence="4 5" key="1">
    <citation type="journal article" date="2018" name="IMA Fungus">
        <title>IMA Genome-F 9: Draft genome sequence of Annulohypoxylon stygium, Aspergillus mulundensis, Berkeleyomyces basicola (syn. Thielaviopsis basicola), Ceratocystis smalleyi, two Cercospora beticola strains, Coleophoma cylindrospora, Fusarium fracticaudum, Phialophora cf. hyalina, and Morchella septimelata.</title>
        <authorList>
            <person name="Wingfield B.D."/>
            <person name="Bills G.F."/>
            <person name="Dong Y."/>
            <person name="Huang W."/>
            <person name="Nel W.J."/>
            <person name="Swalarsk-Parry B.S."/>
            <person name="Vaghefi N."/>
            <person name="Wilken P.M."/>
            <person name="An Z."/>
            <person name="de Beer Z.W."/>
            <person name="De Vos L."/>
            <person name="Chen L."/>
            <person name="Duong T.A."/>
            <person name="Gao Y."/>
            <person name="Hammerbacher A."/>
            <person name="Kikkert J.R."/>
            <person name="Li Y."/>
            <person name="Li H."/>
            <person name="Li K."/>
            <person name="Li Q."/>
            <person name="Liu X."/>
            <person name="Ma X."/>
            <person name="Naidoo K."/>
            <person name="Pethybridge S.J."/>
            <person name="Sun J."/>
            <person name="Steenkamp E.T."/>
            <person name="van der Nest M.A."/>
            <person name="van Wyk S."/>
            <person name="Wingfield M.J."/>
            <person name="Xiong C."/>
            <person name="Yue Q."/>
            <person name="Zhang X."/>
        </authorList>
    </citation>
    <scope>NUCLEOTIDE SEQUENCE [LARGE SCALE GENOMIC DNA]</scope>
    <source>
        <strain evidence="4 5">BP 5553</strain>
    </source>
</reference>
<feature type="region of interest" description="Disordered" evidence="2">
    <location>
        <begin position="359"/>
        <end position="389"/>
    </location>
</feature>
<organism evidence="4 5">
    <name type="scientific">Venustampulla echinocandica</name>
    <dbReference type="NCBI Taxonomy" id="2656787"/>
    <lineage>
        <taxon>Eukaryota</taxon>
        <taxon>Fungi</taxon>
        <taxon>Dikarya</taxon>
        <taxon>Ascomycota</taxon>
        <taxon>Pezizomycotina</taxon>
        <taxon>Leotiomycetes</taxon>
        <taxon>Helotiales</taxon>
        <taxon>Pleuroascaceae</taxon>
        <taxon>Venustampulla</taxon>
    </lineage>
</organism>
<feature type="region of interest" description="Disordered" evidence="2">
    <location>
        <begin position="178"/>
        <end position="230"/>
    </location>
</feature>
<dbReference type="RefSeq" id="XP_031866872.1">
    <property type="nucleotide sequence ID" value="XM_032016581.1"/>
</dbReference>
<dbReference type="GO" id="GO:0003682">
    <property type="term" value="F:chromatin binding"/>
    <property type="evidence" value="ECO:0007669"/>
    <property type="project" value="TreeGrafter"/>
</dbReference>